<dbReference type="SMR" id="A0A8T3AHU3"/>
<evidence type="ECO:0000256" key="3">
    <source>
        <dbReference type="ARBA" id="ARBA00004496"/>
    </source>
</evidence>
<keyword evidence="5" id="KW-0349">Heme</keyword>
<organism evidence="11 12">
    <name type="scientific">Dendrobium nobile</name>
    <name type="common">Orchid</name>
    <dbReference type="NCBI Taxonomy" id="94219"/>
    <lineage>
        <taxon>Eukaryota</taxon>
        <taxon>Viridiplantae</taxon>
        <taxon>Streptophyta</taxon>
        <taxon>Embryophyta</taxon>
        <taxon>Tracheophyta</taxon>
        <taxon>Spermatophyta</taxon>
        <taxon>Magnoliopsida</taxon>
        <taxon>Liliopsida</taxon>
        <taxon>Asparagales</taxon>
        <taxon>Orchidaceae</taxon>
        <taxon>Epidendroideae</taxon>
        <taxon>Malaxideae</taxon>
        <taxon>Dendrobiinae</taxon>
        <taxon>Dendrobium</taxon>
    </lineage>
</organism>
<comment type="catalytic activity">
    <reaction evidence="10">
        <text>Fe(III)-heme b-[protein] + nitric oxide + H2O = Fe(II)-heme b-[protein] + nitrite + 2 H(+)</text>
        <dbReference type="Rhea" id="RHEA:77711"/>
        <dbReference type="Rhea" id="RHEA-COMP:18975"/>
        <dbReference type="Rhea" id="RHEA-COMP:18976"/>
        <dbReference type="ChEBI" id="CHEBI:15377"/>
        <dbReference type="ChEBI" id="CHEBI:15378"/>
        <dbReference type="ChEBI" id="CHEBI:16301"/>
        <dbReference type="ChEBI" id="CHEBI:16480"/>
        <dbReference type="ChEBI" id="CHEBI:55376"/>
        <dbReference type="ChEBI" id="CHEBI:60344"/>
    </reaction>
    <physiologicalReaction direction="right-to-left" evidence="10">
        <dbReference type="Rhea" id="RHEA:77713"/>
    </physiologicalReaction>
</comment>
<evidence type="ECO:0000256" key="10">
    <source>
        <dbReference type="ARBA" id="ARBA00048118"/>
    </source>
</evidence>
<keyword evidence="9" id="KW-0539">Nucleus</keyword>
<dbReference type="EMBL" id="JAGYWB010000017">
    <property type="protein sequence ID" value="KAI0493795.1"/>
    <property type="molecule type" value="Genomic_DNA"/>
</dbReference>
<accession>A0A8T3AHU3</accession>
<gene>
    <name evidence="11" type="ORF">KFK09_023920</name>
</gene>
<evidence type="ECO:0000256" key="4">
    <source>
        <dbReference type="ARBA" id="ARBA00022490"/>
    </source>
</evidence>
<dbReference type="SUPFAM" id="SSF46458">
    <property type="entry name" value="Globin-like"/>
    <property type="match status" value="1"/>
</dbReference>
<dbReference type="InterPro" id="IPR001032">
    <property type="entry name" value="Leghaemoglobin-like"/>
</dbReference>
<evidence type="ECO:0000313" key="11">
    <source>
        <dbReference type="EMBL" id="KAI0493795.1"/>
    </source>
</evidence>
<reference evidence="11" key="1">
    <citation type="journal article" date="2022" name="Front. Genet.">
        <title>Chromosome-Scale Assembly of the Dendrobium nobile Genome Provides Insights Into the Molecular Mechanism of the Biosynthesis of the Medicinal Active Ingredient of Dendrobium.</title>
        <authorList>
            <person name="Xu Q."/>
            <person name="Niu S.-C."/>
            <person name="Li K.-L."/>
            <person name="Zheng P.-J."/>
            <person name="Zhang X.-J."/>
            <person name="Jia Y."/>
            <person name="Liu Y."/>
            <person name="Niu Y.-X."/>
            <person name="Yu L.-H."/>
            <person name="Chen D.-F."/>
            <person name="Zhang G.-Q."/>
        </authorList>
    </citation>
    <scope>NUCLEOTIDE SEQUENCE</scope>
    <source>
        <tissue evidence="11">Leaf</tissue>
    </source>
</reference>
<evidence type="ECO:0000256" key="6">
    <source>
        <dbReference type="ARBA" id="ARBA00022723"/>
    </source>
</evidence>
<comment type="subcellular location">
    <subcellularLocation>
        <location evidence="3">Cytoplasm</location>
    </subcellularLocation>
    <subcellularLocation>
        <location evidence="2">Nucleus</location>
    </subcellularLocation>
</comment>
<evidence type="ECO:0000256" key="2">
    <source>
        <dbReference type="ARBA" id="ARBA00004123"/>
    </source>
</evidence>
<evidence type="ECO:0000313" key="12">
    <source>
        <dbReference type="Proteomes" id="UP000829196"/>
    </source>
</evidence>
<evidence type="ECO:0000256" key="8">
    <source>
        <dbReference type="ARBA" id="ARBA00023004"/>
    </source>
</evidence>
<dbReference type="PANTHER" id="PTHR22924:SF98">
    <property type="entry name" value="NON-SYMBIOTIC HEMOGLOBIN 3"/>
    <property type="match status" value="1"/>
</dbReference>
<dbReference type="GO" id="GO:0020037">
    <property type="term" value="F:heme binding"/>
    <property type="evidence" value="ECO:0007669"/>
    <property type="project" value="InterPro"/>
</dbReference>
<dbReference type="GO" id="GO:0005737">
    <property type="term" value="C:cytoplasm"/>
    <property type="evidence" value="ECO:0007669"/>
    <property type="project" value="UniProtKB-SubCell"/>
</dbReference>
<proteinExistence type="predicted"/>
<keyword evidence="6" id="KW-0479">Metal-binding</keyword>
<dbReference type="AlphaFoldDB" id="A0A8T3AHU3"/>
<evidence type="ECO:0000256" key="5">
    <source>
        <dbReference type="ARBA" id="ARBA00022617"/>
    </source>
</evidence>
<dbReference type="InterPro" id="IPR019824">
    <property type="entry name" value="Leghaemoglobin_Fe_BS"/>
</dbReference>
<dbReference type="GO" id="GO:0046872">
    <property type="term" value="F:metal ion binding"/>
    <property type="evidence" value="ECO:0007669"/>
    <property type="project" value="UniProtKB-KW"/>
</dbReference>
<evidence type="ECO:0000256" key="9">
    <source>
        <dbReference type="ARBA" id="ARBA00023242"/>
    </source>
</evidence>
<sequence length="388" mass="43701">MNDSLGLPNPSGPENETTIIVSNSKKQRGPNRDVALEEHYRIKVAISLNPKPGKQIAACSNSEKTSLVVDIGRTKTLSRIELYKNEFTDKEKKWVSEDCQAKYPICSYVGGLIFIMYSLPLVECMMFDALISAIDSVTVLSIFQISSRNLDRVRKLKSAMTRLIAGFRIEHETYLKMLSPLSSSRDLRFFSSQLIVEHRKCTGREDYNEEPRILASHHLISLDHQGAGYLRLHPWLQSSSPSCETQIPLEKNPKLKGHAMSVFIMTCEEAAQLRITGKVTVREMTLKKIGTKHIVYGVLDEHFEICSAGDDKRVCSSYVEHRDEDCMDHSLQSLSCSYKGGDELTSLRTQLVGVACLYFKLKFFASEMCIDGYGAGTHTAAVQDIDWR</sequence>
<comment type="caution">
    <text evidence="11">The sequence shown here is derived from an EMBL/GenBank/DDBJ whole genome shotgun (WGS) entry which is preliminary data.</text>
</comment>
<comment type="cofactor">
    <cofactor evidence="1">
        <name>heme b</name>
        <dbReference type="ChEBI" id="CHEBI:60344"/>
    </cofactor>
</comment>
<dbReference type="GO" id="GO:0016491">
    <property type="term" value="F:oxidoreductase activity"/>
    <property type="evidence" value="ECO:0007669"/>
    <property type="project" value="UniProtKB-KW"/>
</dbReference>
<dbReference type="GO" id="GO:0005634">
    <property type="term" value="C:nucleus"/>
    <property type="evidence" value="ECO:0007669"/>
    <property type="project" value="UniProtKB-SubCell"/>
</dbReference>
<keyword evidence="12" id="KW-1185">Reference proteome</keyword>
<keyword evidence="4" id="KW-0963">Cytoplasm</keyword>
<dbReference type="Proteomes" id="UP000829196">
    <property type="component" value="Unassembled WGS sequence"/>
</dbReference>
<dbReference type="Gene3D" id="1.10.490.10">
    <property type="entry name" value="Globins"/>
    <property type="match status" value="1"/>
</dbReference>
<dbReference type="PANTHER" id="PTHR22924">
    <property type="entry name" value="LEGHEMOGLOBIN-RELATED"/>
    <property type="match status" value="1"/>
</dbReference>
<dbReference type="InterPro" id="IPR012292">
    <property type="entry name" value="Globin/Proto"/>
</dbReference>
<dbReference type="PROSITE" id="PS00208">
    <property type="entry name" value="PLANT_GLOBIN"/>
    <property type="match status" value="1"/>
</dbReference>
<dbReference type="OrthoDB" id="436496at2759"/>
<keyword evidence="8" id="KW-0408">Iron</keyword>
<dbReference type="InterPro" id="IPR009050">
    <property type="entry name" value="Globin-like_sf"/>
</dbReference>
<protein>
    <submittedName>
        <fullName evidence="11">Uncharacterized protein</fullName>
    </submittedName>
</protein>
<evidence type="ECO:0000256" key="7">
    <source>
        <dbReference type="ARBA" id="ARBA00023002"/>
    </source>
</evidence>
<keyword evidence="7" id="KW-0560">Oxidoreductase</keyword>
<evidence type="ECO:0000256" key="1">
    <source>
        <dbReference type="ARBA" id="ARBA00001970"/>
    </source>
</evidence>
<dbReference type="GO" id="GO:0019825">
    <property type="term" value="F:oxygen binding"/>
    <property type="evidence" value="ECO:0007669"/>
    <property type="project" value="InterPro"/>
</dbReference>
<name>A0A8T3AHU3_DENNO</name>